<name>A0ABW3A0B0_9ACTN</name>
<evidence type="ECO:0000313" key="3">
    <source>
        <dbReference type="Proteomes" id="UP001597053"/>
    </source>
</evidence>
<evidence type="ECO:0000313" key="2">
    <source>
        <dbReference type="EMBL" id="MFD0784250.1"/>
    </source>
</evidence>
<sequence>MHGFTAANADGSQLDGAGAPVLLEDDRRPDPDAAHAWQGLADRVERRLAEL</sequence>
<gene>
    <name evidence="2" type="ORF">ACFQZ8_10020</name>
</gene>
<dbReference type="Proteomes" id="UP001597053">
    <property type="component" value="Unassembled WGS sequence"/>
</dbReference>
<accession>A0ABW3A0B0</accession>
<protein>
    <submittedName>
        <fullName evidence="2">Uncharacterized protein</fullName>
    </submittedName>
</protein>
<proteinExistence type="predicted"/>
<organism evidence="2 3">
    <name type="scientific">Micromonospora azadirachtae</name>
    <dbReference type="NCBI Taxonomy" id="1970735"/>
    <lineage>
        <taxon>Bacteria</taxon>
        <taxon>Bacillati</taxon>
        <taxon>Actinomycetota</taxon>
        <taxon>Actinomycetes</taxon>
        <taxon>Micromonosporales</taxon>
        <taxon>Micromonosporaceae</taxon>
        <taxon>Micromonospora</taxon>
    </lineage>
</organism>
<comment type="caution">
    <text evidence="2">The sequence shown here is derived from an EMBL/GenBank/DDBJ whole genome shotgun (WGS) entry which is preliminary data.</text>
</comment>
<feature type="compositionally biased region" description="Basic and acidic residues" evidence="1">
    <location>
        <begin position="24"/>
        <end position="33"/>
    </location>
</feature>
<keyword evidence="3" id="KW-1185">Reference proteome</keyword>
<reference evidence="3" key="1">
    <citation type="journal article" date="2019" name="Int. J. Syst. Evol. Microbiol.">
        <title>The Global Catalogue of Microorganisms (GCM) 10K type strain sequencing project: providing services to taxonomists for standard genome sequencing and annotation.</title>
        <authorList>
            <consortium name="The Broad Institute Genomics Platform"/>
            <consortium name="The Broad Institute Genome Sequencing Center for Infectious Disease"/>
            <person name="Wu L."/>
            <person name="Ma J."/>
        </authorList>
    </citation>
    <scope>NUCLEOTIDE SEQUENCE [LARGE SCALE GENOMIC DNA]</scope>
    <source>
        <strain evidence="3">JCM 32148</strain>
    </source>
</reference>
<feature type="region of interest" description="Disordered" evidence="1">
    <location>
        <begin position="1"/>
        <end position="33"/>
    </location>
</feature>
<dbReference type="EMBL" id="JBHTHM010000357">
    <property type="protein sequence ID" value="MFD0784250.1"/>
    <property type="molecule type" value="Genomic_DNA"/>
</dbReference>
<evidence type="ECO:0000256" key="1">
    <source>
        <dbReference type="SAM" id="MobiDB-lite"/>
    </source>
</evidence>